<evidence type="ECO:0000313" key="2">
    <source>
        <dbReference type="Proteomes" id="UP001497535"/>
    </source>
</evidence>
<sequence length="520" mass="58855">MAEQRQDTLNKRKVFTRSDAVVGDDENKEVSIKQAESPKKQLTRDLSYADSMGIDVLRFVENTLHKNAKDREFLLFIEEETRKFVEDESKSYHWFPPTSSYNRMLIHRVAAFFGLIHNVDQSGQQVVITKQKGHTRIPDIKFSSLIKHSNFEDKFHFGRRNVQSFDESNISTLGNHRNTTTNFGGPPPSSFRPFRNRFYTSGSSQFNNNNNKSRRTRSFEISDWTNSSTTTLFNQQQQFTAWLQPSNLEIVTGGGEGMSTSNCSSSASSGAVIHHQMAVGGNGSCGGGGIPFQIYPTGQIVLTNEPSLISPTSAFSEPIITNNQQQPLQQQQQLPPIIQSTNGIGEKSEEGGGEKDEQQLNNLNILEQHQQQRSQIPSLFSIQPLMSPPIMPQNTATNILPNQQQYINPYMALQYQYQPMMINNAANPAQYQYFTDNANILHYYPTYYPIYQPHQQQQTFIDPYHPLTEENDNTRPSIIEKQFESLSINQEGTTPPKCNNNNGNNNKNNNNGVGKPSTCY</sequence>
<protein>
    <submittedName>
        <fullName evidence="1">Uncharacterized protein</fullName>
    </submittedName>
</protein>
<comment type="caution">
    <text evidence="1">The sequence shown here is derived from an EMBL/GenBank/DDBJ whole genome shotgun (WGS) entry which is preliminary data.</text>
</comment>
<dbReference type="EMBL" id="CAVMJV010000198">
    <property type="protein sequence ID" value="CAK5124089.1"/>
    <property type="molecule type" value="Genomic_DNA"/>
</dbReference>
<gene>
    <name evidence="1" type="ORF">MENTE1834_LOCUS47620</name>
</gene>
<proteinExistence type="predicted"/>
<keyword evidence="2" id="KW-1185">Reference proteome</keyword>
<name>A0ACB1B5A1_MELEN</name>
<evidence type="ECO:0000313" key="1">
    <source>
        <dbReference type="EMBL" id="CAK5124089.1"/>
    </source>
</evidence>
<dbReference type="Proteomes" id="UP001497535">
    <property type="component" value="Unassembled WGS sequence"/>
</dbReference>
<reference evidence="1" key="1">
    <citation type="submission" date="2023-11" db="EMBL/GenBank/DDBJ databases">
        <authorList>
            <person name="Poullet M."/>
        </authorList>
    </citation>
    <scope>NUCLEOTIDE SEQUENCE</scope>
    <source>
        <strain evidence="1">E1834</strain>
    </source>
</reference>
<organism evidence="1 2">
    <name type="scientific">Meloidogyne enterolobii</name>
    <name type="common">Root-knot nematode worm</name>
    <name type="synonym">Meloidogyne mayaguensis</name>
    <dbReference type="NCBI Taxonomy" id="390850"/>
    <lineage>
        <taxon>Eukaryota</taxon>
        <taxon>Metazoa</taxon>
        <taxon>Ecdysozoa</taxon>
        <taxon>Nematoda</taxon>
        <taxon>Chromadorea</taxon>
        <taxon>Rhabditida</taxon>
        <taxon>Tylenchina</taxon>
        <taxon>Tylenchomorpha</taxon>
        <taxon>Tylenchoidea</taxon>
        <taxon>Meloidogynidae</taxon>
        <taxon>Meloidogyninae</taxon>
        <taxon>Meloidogyne</taxon>
    </lineage>
</organism>
<accession>A0ACB1B5A1</accession>